<gene>
    <name evidence="4" type="ORF">GB882_00615</name>
</gene>
<feature type="compositionally biased region" description="Polar residues" evidence="1">
    <location>
        <begin position="127"/>
        <end position="137"/>
    </location>
</feature>
<dbReference type="RefSeq" id="WP_152229710.1">
    <property type="nucleotide sequence ID" value="NZ_BAAAOT010000001.1"/>
</dbReference>
<evidence type="ECO:0000256" key="2">
    <source>
        <dbReference type="SAM" id="SignalP"/>
    </source>
</evidence>
<evidence type="ECO:0000313" key="4">
    <source>
        <dbReference type="EMBL" id="MPV87153.1"/>
    </source>
</evidence>
<feature type="compositionally biased region" description="Pro residues" evidence="1">
    <location>
        <begin position="23"/>
        <end position="32"/>
    </location>
</feature>
<keyword evidence="2" id="KW-0732">Signal</keyword>
<proteinExistence type="predicted"/>
<dbReference type="Proteomes" id="UP000429644">
    <property type="component" value="Unassembled WGS sequence"/>
</dbReference>
<organism evidence="4 5">
    <name type="scientific">Georgenia ruanii</name>
    <dbReference type="NCBI Taxonomy" id="348442"/>
    <lineage>
        <taxon>Bacteria</taxon>
        <taxon>Bacillati</taxon>
        <taxon>Actinomycetota</taxon>
        <taxon>Actinomycetes</taxon>
        <taxon>Micrococcales</taxon>
        <taxon>Bogoriellaceae</taxon>
        <taxon>Georgenia</taxon>
    </lineage>
</organism>
<reference evidence="4 5" key="1">
    <citation type="submission" date="2019-10" db="EMBL/GenBank/DDBJ databases">
        <title>Georgenia wutianyii sp. nov. and Georgenia yuyongxinii sp. nov. isolated from plateau pika (Ochotona curzoniae) in the Qinghai-Tibet plateau of China.</title>
        <authorList>
            <person name="Tian Z."/>
        </authorList>
    </citation>
    <scope>NUCLEOTIDE SEQUENCE [LARGE SCALE GENOMIC DNA]</scope>
    <source>
        <strain evidence="4 5">JCM 15130</strain>
    </source>
</reference>
<keyword evidence="5" id="KW-1185">Reference proteome</keyword>
<dbReference type="EMBL" id="WHPD01000133">
    <property type="protein sequence ID" value="MPV87153.1"/>
    <property type="molecule type" value="Genomic_DNA"/>
</dbReference>
<dbReference type="Pfam" id="PF20254">
    <property type="entry name" value="DMFA2_C"/>
    <property type="match status" value="1"/>
</dbReference>
<feature type="chain" id="PRO_5039321938" description="N,N-dimethylformamidase beta subunit-like C-terminal domain-containing protein" evidence="2">
    <location>
        <begin position="28"/>
        <end position="504"/>
    </location>
</feature>
<accession>A0A7J9US32</accession>
<dbReference type="InterPro" id="IPR046540">
    <property type="entry name" value="DMFA2_C"/>
</dbReference>
<name>A0A7J9US32_9MICO</name>
<evidence type="ECO:0000259" key="3">
    <source>
        <dbReference type="Pfam" id="PF20254"/>
    </source>
</evidence>
<feature type="region of interest" description="Disordered" evidence="1">
    <location>
        <begin position="22"/>
        <end position="45"/>
    </location>
</feature>
<dbReference type="AlphaFoldDB" id="A0A7J9US32"/>
<feature type="region of interest" description="Disordered" evidence="1">
    <location>
        <begin position="122"/>
        <end position="141"/>
    </location>
</feature>
<evidence type="ECO:0000313" key="5">
    <source>
        <dbReference type="Proteomes" id="UP000429644"/>
    </source>
</evidence>
<protein>
    <recommendedName>
        <fullName evidence="3">N,N-dimethylformamidase beta subunit-like C-terminal domain-containing protein</fullName>
    </recommendedName>
</protein>
<dbReference type="OrthoDB" id="505641at2"/>
<sequence>MRSRRLRLLAAAVVLAVAACTPTPSPSGPESPYPQQGASPAASADWVRTENANAGTPGWQIAQPSRPGEIEGYADTVSAEPGQQVRLFVSTTAPGFRAEAFRVGWYDGVGARRSWSSRHVAGRQQAPAVTTADTRTASAPWDPSLTVPTAGWVPGDYLIRLTADSGGQTYVPLTLRTPDAPGRVMILNAVTTWQAYNTWGGRSLYTGPDGYRDRSYAVSFDRPYDKNDGTGLFLVDELPAVRLAERSGVDLGYLTDVDLDRDPAAVRGARAVISLGHDEYWSTVMRDRLTAARDAGTNVAFLGANAVYRHIRFDGTSTGDRRLQIDYKEPRLDPLLGKNDAEVTADWPRGPRPRPQSDLTGTFYECNPVMAPMVLTDTPAWLFAGSGAGPGTTLPDLVGSEYDRVNLAVPTPRPIQVLAHSPVTCGGRRSYADMAYYSTPSGAGVLDVGTNMWVRALDHGAGTGADAGSNEAIVSQVTTNLLDAFAAGPAGQAHPAMDNVPEPG</sequence>
<evidence type="ECO:0000256" key="1">
    <source>
        <dbReference type="SAM" id="MobiDB-lite"/>
    </source>
</evidence>
<dbReference type="PROSITE" id="PS51257">
    <property type="entry name" value="PROKAR_LIPOPROTEIN"/>
    <property type="match status" value="1"/>
</dbReference>
<feature type="signal peptide" evidence="2">
    <location>
        <begin position="1"/>
        <end position="27"/>
    </location>
</feature>
<feature type="domain" description="N,N-dimethylformamidase beta subunit-like C-terminal" evidence="3">
    <location>
        <begin position="98"/>
        <end position="459"/>
    </location>
</feature>
<comment type="caution">
    <text evidence="4">The sequence shown here is derived from an EMBL/GenBank/DDBJ whole genome shotgun (WGS) entry which is preliminary data.</text>
</comment>